<feature type="compositionally biased region" description="Polar residues" evidence="1">
    <location>
        <begin position="27"/>
        <end position="38"/>
    </location>
</feature>
<reference evidence="2 3" key="1">
    <citation type="journal article" date="2019" name="PLoS Biol.">
        <title>Sex chromosomes control vertical transmission of feminizing Wolbachia symbionts in an isopod.</title>
        <authorList>
            <person name="Becking T."/>
            <person name="Chebbi M.A."/>
            <person name="Giraud I."/>
            <person name="Moumen B."/>
            <person name="Laverre T."/>
            <person name="Caubet Y."/>
            <person name="Peccoud J."/>
            <person name="Gilbert C."/>
            <person name="Cordaux R."/>
        </authorList>
    </citation>
    <scope>NUCLEOTIDE SEQUENCE [LARGE SCALE GENOMIC DNA]</scope>
    <source>
        <strain evidence="2">ANa2</strain>
        <tissue evidence="2">Whole body excluding digestive tract and cuticle</tissue>
    </source>
</reference>
<organism evidence="2 3">
    <name type="scientific">Armadillidium nasatum</name>
    <dbReference type="NCBI Taxonomy" id="96803"/>
    <lineage>
        <taxon>Eukaryota</taxon>
        <taxon>Metazoa</taxon>
        <taxon>Ecdysozoa</taxon>
        <taxon>Arthropoda</taxon>
        <taxon>Crustacea</taxon>
        <taxon>Multicrustacea</taxon>
        <taxon>Malacostraca</taxon>
        <taxon>Eumalacostraca</taxon>
        <taxon>Peracarida</taxon>
        <taxon>Isopoda</taxon>
        <taxon>Oniscidea</taxon>
        <taxon>Crinocheta</taxon>
        <taxon>Armadillidiidae</taxon>
        <taxon>Armadillidium</taxon>
    </lineage>
</organism>
<protein>
    <submittedName>
        <fullName evidence="2">Uncharacterized protein</fullName>
    </submittedName>
</protein>
<gene>
    <name evidence="2" type="ORF">Anas_07622</name>
</gene>
<comment type="caution">
    <text evidence="2">The sequence shown here is derived from an EMBL/GenBank/DDBJ whole genome shotgun (WGS) entry which is preliminary data.</text>
</comment>
<feature type="region of interest" description="Disordered" evidence="1">
    <location>
        <begin position="1"/>
        <end position="47"/>
    </location>
</feature>
<proteinExistence type="predicted"/>
<evidence type="ECO:0000256" key="1">
    <source>
        <dbReference type="SAM" id="MobiDB-lite"/>
    </source>
</evidence>
<evidence type="ECO:0000313" key="3">
    <source>
        <dbReference type="Proteomes" id="UP000326759"/>
    </source>
</evidence>
<sequence length="111" mass="12520">MTKIEKNQNLHHGSKRIMSLSLPPKSGSHSHLMSLISSRDSRPPLPPKSRIDVGVDLITFININICTIIISDEHLESINIYKLSINRDNLENTSLVSDDVTQVETNFKKEN</sequence>
<keyword evidence="3" id="KW-1185">Reference proteome</keyword>
<name>A0A5N5TJJ9_9CRUS</name>
<evidence type="ECO:0000313" key="2">
    <source>
        <dbReference type="EMBL" id="KAB7506332.1"/>
    </source>
</evidence>
<accession>A0A5N5TJJ9</accession>
<dbReference type="EMBL" id="SEYY01000868">
    <property type="protein sequence ID" value="KAB7506332.1"/>
    <property type="molecule type" value="Genomic_DNA"/>
</dbReference>
<dbReference type="Proteomes" id="UP000326759">
    <property type="component" value="Unassembled WGS sequence"/>
</dbReference>
<dbReference type="AlphaFoldDB" id="A0A5N5TJJ9"/>